<keyword evidence="1" id="KW-0732">Signal</keyword>
<dbReference type="PANTHER" id="PTHR35399:SF2">
    <property type="entry name" value="DUF839 DOMAIN-CONTAINING PROTEIN"/>
    <property type="match status" value="1"/>
</dbReference>
<evidence type="ECO:0000313" key="2">
    <source>
        <dbReference type="EMBL" id="RCX31282.1"/>
    </source>
</evidence>
<dbReference type="PANTHER" id="PTHR35399">
    <property type="entry name" value="SLR8030 PROTEIN"/>
    <property type="match status" value="1"/>
</dbReference>
<dbReference type="Gene3D" id="2.120.10.30">
    <property type="entry name" value="TolB, C-terminal domain"/>
    <property type="match status" value="1"/>
</dbReference>
<organism evidence="2 3">
    <name type="scientific">Thioalbus denitrificans</name>
    <dbReference type="NCBI Taxonomy" id="547122"/>
    <lineage>
        <taxon>Bacteria</taxon>
        <taxon>Pseudomonadati</taxon>
        <taxon>Pseudomonadota</taxon>
        <taxon>Gammaproteobacteria</taxon>
        <taxon>Chromatiales</taxon>
        <taxon>Ectothiorhodospiraceae</taxon>
        <taxon>Thioalbus</taxon>
    </lineage>
</organism>
<sequence length="438" mass="47042">MTHRKTPLALLVGATLLSGLGTAAAGPAVNGPMAFTPLVKSAEVLTNDWDQPHLIPDGYVMYKVADETDLNIYVTDTDGTDIGRDFPDLSDMNTVNETGPQAGRFLYRTHEVDECGAVSVVDLDTGAAKVIAQASDCAATAPAIGPQFPDFTQGRDLDGIRWTPWGTVLFAEEDPQGRVYELFLDPKDRTVAADVVDRPAVGRIRHEGVEVGADGAVYVIDELNGGSIFRFVPDTYGDLSTGQLYALKLTGLSDAEQSYGSGHPHLGAFEWVALDRDQVRIDAKVAADWVEATEFGRPEDVEAIGQVLYVSETSEDRVLAIDLKRQVVTAYVSAGDNAPAGGNPNFNNPDNLAEGPDGRLWIVEDTGGSDIWVADRDLDGDGSADAVHLFAAMVDSGAEGTGIYFGKDPHTLYVNVQHAAKEYADGTWAITNRNLKRR</sequence>
<dbReference type="OrthoDB" id="9801383at2"/>
<dbReference type="InterPro" id="IPR008557">
    <property type="entry name" value="PhoX"/>
</dbReference>
<keyword evidence="3" id="KW-1185">Reference proteome</keyword>
<name>A0A369CB74_9GAMM</name>
<dbReference type="InterPro" id="IPR011042">
    <property type="entry name" value="6-blade_b-propeller_TolB-like"/>
</dbReference>
<dbReference type="Pfam" id="PF05787">
    <property type="entry name" value="PhoX"/>
    <property type="match status" value="1"/>
</dbReference>
<reference evidence="2 3" key="1">
    <citation type="submission" date="2018-07" db="EMBL/GenBank/DDBJ databases">
        <title>Genomic Encyclopedia of Type Strains, Phase IV (KMG-IV): sequencing the most valuable type-strain genomes for metagenomic binning, comparative biology and taxonomic classification.</title>
        <authorList>
            <person name="Goeker M."/>
        </authorList>
    </citation>
    <scope>NUCLEOTIDE SEQUENCE [LARGE SCALE GENOMIC DNA]</scope>
    <source>
        <strain evidence="2 3">DSM 26407</strain>
    </source>
</reference>
<dbReference type="AlphaFoldDB" id="A0A369CB74"/>
<dbReference type="EMBL" id="QPJY01000003">
    <property type="protein sequence ID" value="RCX31282.1"/>
    <property type="molecule type" value="Genomic_DNA"/>
</dbReference>
<evidence type="ECO:0000256" key="1">
    <source>
        <dbReference type="SAM" id="SignalP"/>
    </source>
</evidence>
<feature type="chain" id="PRO_5016654393" description="LVIVD repeat-containing protein" evidence="1">
    <location>
        <begin position="26"/>
        <end position="438"/>
    </location>
</feature>
<proteinExistence type="predicted"/>
<protein>
    <recommendedName>
        <fullName evidence="4">LVIVD repeat-containing protein</fullName>
    </recommendedName>
</protein>
<dbReference type="Proteomes" id="UP000252707">
    <property type="component" value="Unassembled WGS sequence"/>
</dbReference>
<gene>
    <name evidence="2" type="ORF">DFQ59_103250</name>
</gene>
<accession>A0A369CB74</accession>
<comment type="caution">
    <text evidence="2">The sequence shown here is derived from an EMBL/GenBank/DDBJ whole genome shotgun (WGS) entry which is preliminary data.</text>
</comment>
<dbReference type="RefSeq" id="WP_114279453.1">
    <property type="nucleotide sequence ID" value="NZ_QPJY01000003.1"/>
</dbReference>
<feature type="signal peptide" evidence="1">
    <location>
        <begin position="1"/>
        <end position="25"/>
    </location>
</feature>
<evidence type="ECO:0008006" key="4">
    <source>
        <dbReference type="Google" id="ProtNLM"/>
    </source>
</evidence>
<dbReference type="SUPFAM" id="SSF63829">
    <property type="entry name" value="Calcium-dependent phosphotriesterase"/>
    <property type="match status" value="1"/>
</dbReference>
<evidence type="ECO:0000313" key="3">
    <source>
        <dbReference type="Proteomes" id="UP000252707"/>
    </source>
</evidence>